<dbReference type="Proteomes" id="UP000242164">
    <property type="component" value="Unassembled WGS sequence"/>
</dbReference>
<organism evidence="1 2">
    <name type="scientific">Bacillus cytotoxicus</name>
    <dbReference type="NCBI Taxonomy" id="580165"/>
    <lineage>
        <taxon>Bacteria</taxon>
        <taxon>Bacillati</taxon>
        <taxon>Bacillota</taxon>
        <taxon>Bacilli</taxon>
        <taxon>Bacillales</taxon>
        <taxon>Bacillaceae</taxon>
        <taxon>Bacillus</taxon>
        <taxon>Bacillus cereus group</taxon>
    </lineage>
</organism>
<dbReference type="AlphaFoldDB" id="A0AAX2CGM2"/>
<dbReference type="EMBL" id="FMIK01000024">
    <property type="protein sequence ID" value="SCL92300.1"/>
    <property type="molecule type" value="Genomic_DNA"/>
</dbReference>
<comment type="caution">
    <text evidence="1">The sequence shown here is derived from an EMBL/GenBank/DDBJ whole genome shotgun (WGS) entry which is preliminary data.</text>
</comment>
<accession>A0AAX2CGM2</accession>
<evidence type="ECO:0000313" key="1">
    <source>
        <dbReference type="EMBL" id="SCL92300.1"/>
    </source>
</evidence>
<gene>
    <name evidence="1" type="ORF">BCB44BAC_02025</name>
</gene>
<name>A0AAX2CGM2_9BACI</name>
<sequence>MLYVLQMHSLWIVTSMSARIIRTVVGTYSSKW</sequence>
<proteinExistence type="predicted"/>
<reference evidence="1 2" key="1">
    <citation type="submission" date="2016-08" db="EMBL/GenBank/DDBJ databases">
        <authorList>
            <person name="Loux V."/>
            <person name="Rue O."/>
        </authorList>
    </citation>
    <scope>NUCLEOTIDE SEQUENCE [LARGE SCALE GENOMIC DNA]</scope>
    <source>
        <strain evidence="1 2">AFSSA_08CEB44bac</strain>
    </source>
</reference>
<protein>
    <submittedName>
        <fullName evidence="1">Uncharacterized protein</fullName>
    </submittedName>
</protein>
<evidence type="ECO:0000313" key="2">
    <source>
        <dbReference type="Proteomes" id="UP000242164"/>
    </source>
</evidence>